<dbReference type="GO" id="GO:0016987">
    <property type="term" value="F:sigma factor activity"/>
    <property type="evidence" value="ECO:0007669"/>
    <property type="project" value="InterPro"/>
</dbReference>
<dbReference type="Gene3D" id="1.10.10.10">
    <property type="entry name" value="Winged helix-like DNA-binding domain superfamily/Winged helix DNA-binding domain"/>
    <property type="match status" value="1"/>
</dbReference>
<evidence type="ECO:0000259" key="4">
    <source>
        <dbReference type="Pfam" id="PF08281"/>
    </source>
</evidence>
<dbReference type="OrthoDB" id="3211555at2"/>
<dbReference type="Pfam" id="PF08281">
    <property type="entry name" value="Sigma70_r4_2"/>
    <property type="match status" value="1"/>
</dbReference>
<dbReference type="SUPFAM" id="SSF54427">
    <property type="entry name" value="NTF2-like"/>
    <property type="match status" value="1"/>
</dbReference>
<dbReference type="CDD" id="cd06171">
    <property type="entry name" value="Sigma70_r4"/>
    <property type="match status" value="1"/>
</dbReference>
<evidence type="ECO:0000256" key="1">
    <source>
        <dbReference type="ARBA" id="ARBA00011344"/>
    </source>
</evidence>
<dbReference type="AlphaFoldDB" id="A0A1N6J079"/>
<dbReference type="STRING" id="536979.SAMN04488055_3513"/>
<dbReference type="SUPFAM" id="SSF88946">
    <property type="entry name" value="Sigma2 domain of RNA polymerase sigma factors"/>
    <property type="match status" value="1"/>
</dbReference>
<dbReference type="RefSeq" id="WP_074240748.1">
    <property type="nucleotide sequence ID" value="NZ_FSRA01000002.1"/>
</dbReference>
<dbReference type="InterPro" id="IPR013324">
    <property type="entry name" value="RNA_pol_sigma_r3/r4-like"/>
</dbReference>
<dbReference type="GO" id="GO:0006352">
    <property type="term" value="P:DNA-templated transcription initiation"/>
    <property type="evidence" value="ECO:0007669"/>
    <property type="project" value="InterPro"/>
</dbReference>
<evidence type="ECO:0000259" key="3">
    <source>
        <dbReference type="Pfam" id="PF04542"/>
    </source>
</evidence>
<dbReference type="PANTHER" id="PTHR30173">
    <property type="entry name" value="SIGMA 19 FACTOR"/>
    <property type="match status" value="1"/>
</dbReference>
<dbReference type="InterPro" id="IPR007627">
    <property type="entry name" value="RNA_pol_sigma70_r2"/>
</dbReference>
<keyword evidence="6" id="KW-1185">Reference proteome</keyword>
<proteinExistence type="predicted"/>
<dbReference type="InterPro" id="IPR052704">
    <property type="entry name" value="ECF_Sigma-70_Domain"/>
</dbReference>
<evidence type="ECO:0000313" key="6">
    <source>
        <dbReference type="Proteomes" id="UP000185003"/>
    </source>
</evidence>
<dbReference type="NCBIfam" id="TIGR02937">
    <property type="entry name" value="sigma70-ECF"/>
    <property type="match status" value="1"/>
</dbReference>
<evidence type="ECO:0000313" key="5">
    <source>
        <dbReference type="EMBL" id="SIO37720.1"/>
    </source>
</evidence>
<name>A0A1N6J079_9BACT</name>
<evidence type="ECO:0000256" key="2">
    <source>
        <dbReference type="SAM" id="Coils"/>
    </source>
</evidence>
<dbReference type="Proteomes" id="UP000185003">
    <property type="component" value="Unassembled WGS sequence"/>
</dbReference>
<accession>A0A1N6J079</accession>
<feature type="coiled-coil region" evidence="2">
    <location>
        <begin position="146"/>
        <end position="173"/>
    </location>
</feature>
<reference evidence="6" key="1">
    <citation type="submission" date="2016-11" db="EMBL/GenBank/DDBJ databases">
        <authorList>
            <person name="Varghese N."/>
            <person name="Submissions S."/>
        </authorList>
    </citation>
    <scope>NUCLEOTIDE SEQUENCE [LARGE SCALE GENOMIC DNA]</scope>
    <source>
        <strain evidence="6">DSM 24787</strain>
    </source>
</reference>
<dbReference type="InterPro" id="IPR014284">
    <property type="entry name" value="RNA_pol_sigma-70_dom"/>
</dbReference>
<feature type="domain" description="RNA polymerase sigma factor 70 region 4 type 2" evidence="4">
    <location>
        <begin position="109"/>
        <end position="156"/>
    </location>
</feature>
<keyword evidence="2" id="KW-0175">Coiled coil</keyword>
<dbReference type="EMBL" id="FSRA01000002">
    <property type="protein sequence ID" value="SIO37720.1"/>
    <property type="molecule type" value="Genomic_DNA"/>
</dbReference>
<dbReference type="PANTHER" id="PTHR30173:SF36">
    <property type="entry name" value="ECF RNA POLYMERASE SIGMA FACTOR SIGJ"/>
    <property type="match status" value="1"/>
</dbReference>
<dbReference type="SUPFAM" id="SSF88659">
    <property type="entry name" value="Sigma3 and sigma4 domains of RNA polymerase sigma factors"/>
    <property type="match status" value="1"/>
</dbReference>
<comment type="subunit">
    <text evidence="1">Interacts transiently with the RNA polymerase catalytic core formed by RpoA, RpoB, RpoC and RpoZ (2 alpha, 1 beta, 1 beta' and 1 omega subunit) to form the RNA polymerase holoenzyme that can initiate transcription.</text>
</comment>
<dbReference type="InterPro" id="IPR013249">
    <property type="entry name" value="RNA_pol_sigma70_r4_t2"/>
</dbReference>
<protein>
    <submittedName>
        <fullName evidence="5">RNA polymerase sigma-70 factor, ECF subfamily</fullName>
    </submittedName>
</protein>
<organism evidence="5 6">
    <name type="scientific">Chitinophaga niabensis</name>
    <dbReference type="NCBI Taxonomy" id="536979"/>
    <lineage>
        <taxon>Bacteria</taxon>
        <taxon>Pseudomonadati</taxon>
        <taxon>Bacteroidota</taxon>
        <taxon>Chitinophagia</taxon>
        <taxon>Chitinophagales</taxon>
        <taxon>Chitinophagaceae</taxon>
        <taxon>Chitinophaga</taxon>
    </lineage>
</organism>
<dbReference type="InterPro" id="IPR013325">
    <property type="entry name" value="RNA_pol_sigma_r2"/>
</dbReference>
<gene>
    <name evidence="5" type="ORF">SAMN04488055_3513</name>
</gene>
<sequence>MTTQLSDIFEHRPLLFAIAYRMIGEKQEAEDIVQDVYARWLEMDANRVEQPRHYLMRAVTNRSINRLKVLQKQRELYMGPWLPEPVTDIALPERSPDRSNDLSIGFLFLLEKLNPLERAIFLLRKSFDLSYKELENILDIPESTCRQHLHRAKEKLQQDKKRFESDVTRHRELLEAFIVACMNQDQDKLISLLKEDISFYGDGGGKVSSATKPLFGRDVVSRMILGLFSKVPVPTPLYNLLMVNGLPALALFDAISREPITCICFEHEGGAIDSFYFIRNPDKLKNIRYQG</sequence>
<dbReference type="GO" id="GO:0003677">
    <property type="term" value="F:DNA binding"/>
    <property type="evidence" value="ECO:0007669"/>
    <property type="project" value="InterPro"/>
</dbReference>
<dbReference type="InterPro" id="IPR032710">
    <property type="entry name" value="NTF2-like_dom_sf"/>
</dbReference>
<dbReference type="InterPro" id="IPR036388">
    <property type="entry name" value="WH-like_DNA-bd_sf"/>
</dbReference>
<dbReference type="Pfam" id="PF04542">
    <property type="entry name" value="Sigma70_r2"/>
    <property type="match status" value="1"/>
</dbReference>
<dbReference type="Gene3D" id="1.10.1740.10">
    <property type="match status" value="1"/>
</dbReference>
<feature type="domain" description="RNA polymerase sigma-70 region 2" evidence="3">
    <location>
        <begin position="10"/>
        <end position="68"/>
    </location>
</feature>